<keyword evidence="1" id="KW-0678">Repressor</keyword>
<reference evidence="6" key="2">
    <citation type="submission" date="2021-04" db="EMBL/GenBank/DDBJ databases">
        <authorList>
            <person name="Dong X."/>
        </authorList>
    </citation>
    <scope>NUCLEOTIDE SEQUENCE</scope>
    <source>
        <strain evidence="6">ZWT</strain>
    </source>
</reference>
<dbReference type="InterPro" id="IPR000843">
    <property type="entry name" value="HTH_LacI"/>
</dbReference>
<dbReference type="EMBL" id="JAGSOJ010000001">
    <property type="protein sequence ID" value="MCM1989161.1"/>
    <property type="molecule type" value="Genomic_DNA"/>
</dbReference>
<dbReference type="SUPFAM" id="SSF53822">
    <property type="entry name" value="Periplasmic binding protein-like I"/>
    <property type="match status" value="1"/>
</dbReference>
<dbReference type="InterPro" id="IPR028082">
    <property type="entry name" value="Peripla_BP_I"/>
</dbReference>
<keyword evidence="7" id="KW-1185">Reference proteome</keyword>
<evidence type="ECO:0000313" key="7">
    <source>
        <dbReference type="Proteomes" id="UP001056429"/>
    </source>
</evidence>
<dbReference type="Gene3D" id="1.10.260.40">
    <property type="entry name" value="lambda repressor-like DNA-binding domains"/>
    <property type="match status" value="1"/>
</dbReference>
<dbReference type="RefSeq" id="WP_250858075.1">
    <property type="nucleotide sequence ID" value="NZ_JAGSOJ010000001.1"/>
</dbReference>
<dbReference type="Pfam" id="PF00356">
    <property type="entry name" value="LacI"/>
    <property type="match status" value="1"/>
</dbReference>
<dbReference type="PANTHER" id="PTHR30146:SF148">
    <property type="entry name" value="HTH-TYPE TRANSCRIPTIONAL REPRESSOR PURR-RELATED"/>
    <property type="match status" value="1"/>
</dbReference>
<dbReference type="PROSITE" id="PS00356">
    <property type="entry name" value="HTH_LACI_1"/>
    <property type="match status" value="1"/>
</dbReference>
<dbReference type="Pfam" id="PF13377">
    <property type="entry name" value="Peripla_BP_3"/>
    <property type="match status" value="1"/>
</dbReference>
<dbReference type="Gene3D" id="3.40.50.2300">
    <property type="match status" value="2"/>
</dbReference>
<evidence type="ECO:0000256" key="3">
    <source>
        <dbReference type="ARBA" id="ARBA00023125"/>
    </source>
</evidence>
<gene>
    <name evidence="6" type="ORF">KDK92_05365</name>
</gene>
<dbReference type="AlphaFoldDB" id="A0A9J6NZ31"/>
<dbReference type="SMART" id="SM00354">
    <property type="entry name" value="HTH_LACI"/>
    <property type="match status" value="1"/>
</dbReference>
<keyword evidence="2" id="KW-0805">Transcription regulation</keyword>
<evidence type="ECO:0000256" key="4">
    <source>
        <dbReference type="ARBA" id="ARBA00023163"/>
    </source>
</evidence>
<name>A0A9J6NZ31_9CLOT</name>
<dbReference type="PRINTS" id="PR00036">
    <property type="entry name" value="HTHLACI"/>
</dbReference>
<evidence type="ECO:0000256" key="1">
    <source>
        <dbReference type="ARBA" id="ARBA00022491"/>
    </source>
</evidence>
<organism evidence="6 7">
    <name type="scientific">Oceanirhabdus seepicola</name>
    <dbReference type="NCBI Taxonomy" id="2828781"/>
    <lineage>
        <taxon>Bacteria</taxon>
        <taxon>Bacillati</taxon>
        <taxon>Bacillota</taxon>
        <taxon>Clostridia</taxon>
        <taxon>Eubacteriales</taxon>
        <taxon>Clostridiaceae</taxon>
        <taxon>Oceanirhabdus</taxon>
    </lineage>
</organism>
<protein>
    <submittedName>
        <fullName evidence="6">LacI family DNA-binding transcriptional regulator</fullName>
    </submittedName>
</protein>
<dbReference type="PROSITE" id="PS50932">
    <property type="entry name" value="HTH_LACI_2"/>
    <property type="match status" value="1"/>
</dbReference>
<dbReference type="SUPFAM" id="SSF47413">
    <property type="entry name" value="lambda repressor-like DNA-binding domains"/>
    <property type="match status" value="1"/>
</dbReference>
<dbReference type="GO" id="GO:0003700">
    <property type="term" value="F:DNA-binding transcription factor activity"/>
    <property type="evidence" value="ECO:0007669"/>
    <property type="project" value="TreeGrafter"/>
</dbReference>
<evidence type="ECO:0000313" key="6">
    <source>
        <dbReference type="EMBL" id="MCM1989161.1"/>
    </source>
</evidence>
<dbReference type="CDD" id="cd01392">
    <property type="entry name" value="HTH_LacI"/>
    <property type="match status" value="1"/>
</dbReference>
<evidence type="ECO:0000259" key="5">
    <source>
        <dbReference type="PROSITE" id="PS50932"/>
    </source>
</evidence>
<keyword evidence="4" id="KW-0804">Transcription</keyword>
<sequence length="336" mass="37957">MSITIKDIAKLANVSHTTVSRALNNSPLVNDETKTKIKEIAKQYNYIPNYNARSLKLDKSYNIGLFFTSLGKGTSSSFFHKAVIGVNKVIKDNYNLVIRGVEDYNDYSLINAKHFDGIILVSQSEKDNDFIVHSQKNNIPIVVVNRLVEFKDVSCFLSDDRVGAYKVVDYLIQEGHEKIAFIKGKEGYLNTEEREKGYLQALIDNNISIIKSYIANGEYSLNSGYNGMKKILENEDKPTVVFCSNDDMAVGAIKAIEEEGLSVPEDISVVGFDESEFSKFTSPELTTVRRYIEKISEEGTKKLLKIIDSDKDHKEITYINSELIIRKSVEKIKSFI</sequence>
<reference evidence="6" key="1">
    <citation type="journal article" date="2021" name="mSystems">
        <title>Bacteria and Archaea Synergistically Convert Glycine Betaine to Biogenic Methane in the Formosa Cold Seep of the South China Sea.</title>
        <authorList>
            <person name="Li L."/>
            <person name="Zhang W."/>
            <person name="Zhang S."/>
            <person name="Song L."/>
            <person name="Sun Q."/>
            <person name="Zhang H."/>
            <person name="Xiang H."/>
            <person name="Dong X."/>
        </authorList>
    </citation>
    <scope>NUCLEOTIDE SEQUENCE</scope>
    <source>
        <strain evidence="6">ZWT</strain>
    </source>
</reference>
<evidence type="ECO:0000256" key="2">
    <source>
        <dbReference type="ARBA" id="ARBA00023015"/>
    </source>
</evidence>
<accession>A0A9J6NZ31</accession>
<dbReference type="CDD" id="cd06267">
    <property type="entry name" value="PBP1_LacI_sugar_binding-like"/>
    <property type="match status" value="1"/>
</dbReference>
<dbReference type="Proteomes" id="UP001056429">
    <property type="component" value="Unassembled WGS sequence"/>
</dbReference>
<comment type="caution">
    <text evidence="6">The sequence shown here is derived from an EMBL/GenBank/DDBJ whole genome shotgun (WGS) entry which is preliminary data.</text>
</comment>
<dbReference type="InterPro" id="IPR046335">
    <property type="entry name" value="LacI/GalR-like_sensor"/>
</dbReference>
<proteinExistence type="predicted"/>
<dbReference type="PANTHER" id="PTHR30146">
    <property type="entry name" value="LACI-RELATED TRANSCRIPTIONAL REPRESSOR"/>
    <property type="match status" value="1"/>
</dbReference>
<dbReference type="GO" id="GO:0000976">
    <property type="term" value="F:transcription cis-regulatory region binding"/>
    <property type="evidence" value="ECO:0007669"/>
    <property type="project" value="TreeGrafter"/>
</dbReference>
<feature type="domain" description="HTH lacI-type" evidence="5">
    <location>
        <begin position="3"/>
        <end position="57"/>
    </location>
</feature>
<keyword evidence="3 6" id="KW-0238">DNA-binding</keyword>
<dbReference type="InterPro" id="IPR010982">
    <property type="entry name" value="Lambda_DNA-bd_dom_sf"/>
</dbReference>